<dbReference type="InterPro" id="IPR037402">
    <property type="entry name" value="YidZ_PBP2"/>
</dbReference>
<dbReference type="PROSITE" id="PS50931">
    <property type="entry name" value="HTH_LYSR"/>
    <property type="match status" value="1"/>
</dbReference>
<dbReference type="PANTHER" id="PTHR30118">
    <property type="entry name" value="HTH-TYPE TRANSCRIPTIONAL REGULATOR LEUO-RELATED"/>
    <property type="match status" value="1"/>
</dbReference>
<feature type="domain" description="HTH lysR-type" evidence="5">
    <location>
        <begin position="4"/>
        <end position="61"/>
    </location>
</feature>
<reference evidence="6 7" key="1">
    <citation type="submission" date="2016-12" db="EMBL/GenBank/DDBJ databases">
        <title>Diversity of luminous bacteria.</title>
        <authorList>
            <person name="Yoshizawa S."/>
            <person name="Kogure K."/>
        </authorList>
    </citation>
    <scope>NUCLEOTIDE SEQUENCE [LARGE SCALE GENOMIC DNA]</scope>
    <source>
        <strain evidence="6 7">LC1-200</strain>
    </source>
</reference>
<dbReference type="PRINTS" id="PR00039">
    <property type="entry name" value="HTHLYSR"/>
</dbReference>
<dbReference type="CDD" id="cd08417">
    <property type="entry name" value="PBP2_Nitroaromatics_like"/>
    <property type="match status" value="1"/>
</dbReference>
<evidence type="ECO:0000256" key="3">
    <source>
        <dbReference type="ARBA" id="ARBA00023125"/>
    </source>
</evidence>
<evidence type="ECO:0000256" key="4">
    <source>
        <dbReference type="ARBA" id="ARBA00023163"/>
    </source>
</evidence>
<dbReference type="PANTHER" id="PTHR30118:SF15">
    <property type="entry name" value="TRANSCRIPTIONAL REGULATORY PROTEIN"/>
    <property type="match status" value="1"/>
</dbReference>
<dbReference type="RefSeq" id="WP_105060799.1">
    <property type="nucleotide sequence ID" value="NZ_MSCJ01000001.1"/>
</dbReference>
<dbReference type="InterPro" id="IPR000847">
    <property type="entry name" value="LysR_HTH_N"/>
</dbReference>
<organism evidence="6 7">
    <name type="scientific">Photobacterium angustum</name>
    <dbReference type="NCBI Taxonomy" id="661"/>
    <lineage>
        <taxon>Bacteria</taxon>
        <taxon>Pseudomonadati</taxon>
        <taxon>Pseudomonadota</taxon>
        <taxon>Gammaproteobacteria</taxon>
        <taxon>Vibrionales</taxon>
        <taxon>Vibrionaceae</taxon>
        <taxon>Photobacterium</taxon>
    </lineage>
</organism>
<dbReference type="AlphaFoldDB" id="A0A2S7W0Y8"/>
<dbReference type="SUPFAM" id="SSF53850">
    <property type="entry name" value="Periplasmic binding protein-like II"/>
    <property type="match status" value="1"/>
</dbReference>
<dbReference type="EMBL" id="MSCJ01000001">
    <property type="protein sequence ID" value="PQJ67653.1"/>
    <property type="molecule type" value="Genomic_DNA"/>
</dbReference>
<comment type="similarity">
    <text evidence="1">Belongs to the LysR transcriptional regulatory family.</text>
</comment>
<evidence type="ECO:0000313" key="7">
    <source>
        <dbReference type="Proteomes" id="UP000238730"/>
    </source>
</evidence>
<keyword evidence="4" id="KW-0804">Transcription</keyword>
<dbReference type="InterPro" id="IPR036388">
    <property type="entry name" value="WH-like_DNA-bd_sf"/>
</dbReference>
<dbReference type="InterPro" id="IPR005119">
    <property type="entry name" value="LysR_subst-bd"/>
</dbReference>
<comment type="caution">
    <text evidence="6">The sequence shown here is derived from an EMBL/GenBank/DDBJ whole genome shotgun (WGS) entry which is preliminary data.</text>
</comment>
<evidence type="ECO:0000259" key="5">
    <source>
        <dbReference type="PROSITE" id="PS50931"/>
    </source>
</evidence>
<protein>
    <submittedName>
        <fullName evidence="6">LysR family transcriptional regulator</fullName>
    </submittedName>
</protein>
<dbReference type="Pfam" id="PF03466">
    <property type="entry name" value="LysR_substrate"/>
    <property type="match status" value="1"/>
</dbReference>
<dbReference type="InterPro" id="IPR050389">
    <property type="entry name" value="LysR-type_TF"/>
</dbReference>
<dbReference type="OrthoDB" id="8557381at2"/>
<keyword evidence="3" id="KW-0238">DNA-binding</keyword>
<name>A0A2S7W0Y8_PHOAN</name>
<evidence type="ECO:0000313" key="6">
    <source>
        <dbReference type="EMBL" id="PQJ67653.1"/>
    </source>
</evidence>
<keyword evidence="2" id="KW-0805">Transcription regulation</keyword>
<dbReference type="Pfam" id="PF00126">
    <property type="entry name" value="HTH_1"/>
    <property type="match status" value="1"/>
</dbReference>
<evidence type="ECO:0000256" key="2">
    <source>
        <dbReference type="ARBA" id="ARBA00023015"/>
    </source>
</evidence>
<dbReference type="GO" id="GO:0003677">
    <property type="term" value="F:DNA binding"/>
    <property type="evidence" value="ECO:0007669"/>
    <property type="project" value="UniProtKB-KW"/>
</dbReference>
<evidence type="ECO:0000256" key="1">
    <source>
        <dbReference type="ARBA" id="ARBA00009437"/>
    </source>
</evidence>
<dbReference type="GO" id="GO:0003700">
    <property type="term" value="F:DNA-binding transcription factor activity"/>
    <property type="evidence" value="ECO:0007669"/>
    <property type="project" value="InterPro"/>
</dbReference>
<dbReference type="InterPro" id="IPR036390">
    <property type="entry name" value="WH_DNA-bd_sf"/>
</dbReference>
<dbReference type="Gene3D" id="3.40.190.10">
    <property type="entry name" value="Periplasmic binding protein-like II"/>
    <property type="match status" value="2"/>
</dbReference>
<dbReference type="Proteomes" id="UP000238730">
    <property type="component" value="Unassembled WGS sequence"/>
</dbReference>
<dbReference type="Gene3D" id="1.10.10.10">
    <property type="entry name" value="Winged helix-like DNA-binding domain superfamily/Winged helix DNA-binding domain"/>
    <property type="match status" value="1"/>
</dbReference>
<accession>A0A2S7W0Y8</accession>
<dbReference type="SUPFAM" id="SSF46785">
    <property type="entry name" value="Winged helix' DNA-binding domain"/>
    <property type="match status" value="1"/>
</dbReference>
<gene>
    <name evidence="6" type="ORF">BTO08_09625</name>
</gene>
<proteinExistence type="inferred from homology"/>
<sequence length="305" mass="34638">MSVPNLNLLRTLHVLLDECHVTRTAERLHITQSAVSRQLTQLREIFSDPLFVREGNRLLPTPRALSLQNKITSVLTDCDLVFEPEQFLPHNWRGKIVLSSSDYVAQYIFPDIVELLALHAPLLDVSYQLWSPSYTDQLADLDIQLVSTMAPNIPVGLSGIQIGSDRAVCVMSATHPLANTKLDLTVKDFVAYNHVSVNGGGDKDSFVDVELRTLGCRRHIQTTVPFFGSALSIVSRTEMFLVIPEHIAVTMQDFYNIVYKPLPFPSVLNQYWLLWHPKYNNELSHQWLREHVLTLMKNSLYSMGQ</sequence>